<keyword evidence="3" id="KW-0268">Exocytosis</keyword>
<proteinExistence type="inferred from homology"/>
<evidence type="ECO:0000313" key="7">
    <source>
        <dbReference type="EMBL" id="ODV77003.1"/>
    </source>
</evidence>
<keyword evidence="2" id="KW-0813">Transport</keyword>
<evidence type="ECO:0000256" key="1">
    <source>
        <dbReference type="ARBA" id="ARBA00006518"/>
    </source>
</evidence>
<evidence type="ECO:0000259" key="6">
    <source>
        <dbReference type="SMART" id="SM01313"/>
    </source>
</evidence>
<evidence type="ECO:0000256" key="4">
    <source>
        <dbReference type="ARBA" id="ARBA00023054"/>
    </source>
</evidence>
<feature type="compositionally biased region" description="Polar residues" evidence="5">
    <location>
        <begin position="429"/>
        <end position="440"/>
    </location>
</feature>
<evidence type="ECO:0000313" key="8">
    <source>
        <dbReference type="Proteomes" id="UP000094285"/>
    </source>
</evidence>
<reference evidence="8" key="1">
    <citation type="submission" date="2016-05" db="EMBL/GenBank/DDBJ databases">
        <title>Comparative genomics of biotechnologically important yeasts.</title>
        <authorList>
            <consortium name="DOE Joint Genome Institute"/>
            <person name="Riley R."/>
            <person name="Haridas S."/>
            <person name="Wolfe K.H."/>
            <person name="Lopes M.R."/>
            <person name="Hittinger C.T."/>
            <person name="Goker M."/>
            <person name="Salamov A."/>
            <person name="Wisecaver J."/>
            <person name="Long T.M."/>
            <person name="Aerts A.L."/>
            <person name="Barry K."/>
            <person name="Choi C."/>
            <person name="Clum A."/>
            <person name="Coughlan A.Y."/>
            <person name="Deshpande S."/>
            <person name="Douglass A.P."/>
            <person name="Hanson S.J."/>
            <person name="Klenk H.-P."/>
            <person name="Labutti K."/>
            <person name="Lapidus A."/>
            <person name="Lindquist E."/>
            <person name="Lipzen A."/>
            <person name="Meier-Kolthoff J.P."/>
            <person name="Ohm R.A."/>
            <person name="Otillar R.P."/>
            <person name="Pangilinan J."/>
            <person name="Peng Y."/>
            <person name="Rokas A."/>
            <person name="Rosa C.A."/>
            <person name="Scheuner C."/>
            <person name="Sibirny A.A."/>
            <person name="Slot J.C."/>
            <person name="Stielow J.B."/>
            <person name="Sun H."/>
            <person name="Kurtzman C.P."/>
            <person name="Blackwell M."/>
            <person name="Grigoriev I.V."/>
            <person name="Jeffries T.W."/>
        </authorList>
    </citation>
    <scope>NUCLEOTIDE SEQUENCE [LARGE SCALE GENOMIC DNA]</scope>
    <source>
        <strain evidence="8">NRRL Y-17324</strain>
    </source>
</reference>
<feature type="compositionally biased region" description="Polar residues" evidence="5">
    <location>
        <begin position="607"/>
        <end position="618"/>
    </location>
</feature>
<evidence type="ECO:0000256" key="5">
    <source>
        <dbReference type="SAM" id="MobiDB-lite"/>
    </source>
</evidence>
<feature type="region of interest" description="Disordered" evidence="5">
    <location>
        <begin position="456"/>
        <end position="485"/>
    </location>
</feature>
<keyword evidence="4" id="KW-0175">Coiled coil</keyword>
<dbReference type="GO" id="GO:0006887">
    <property type="term" value="P:exocytosis"/>
    <property type="evidence" value="ECO:0007669"/>
    <property type="project" value="UniProtKB-KW"/>
</dbReference>
<dbReference type="GO" id="GO:0005886">
    <property type="term" value="C:plasma membrane"/>
    <property type="evidence" value="ECO:0007669"/>
    <property type="project" value="TreeGrafter"/>
</dbReference>
<feature type="region of interest" description="Disordered" evidence="5">
    <location>
        <begin position="607"/>
        <end position="628"/>
    </location>
</feature>
<dbReference type="GO" id="GO:0006893">
    <property type="term" value="P:Golgi to plasma membrane transport"/>
    <property type="evidence" value="ECO:0007669"/>
    <property type="project" value="TreeGrafter"/>
</dbReference>
<protein>
    <recommendedName>
        <fullName evidence="6">Exocyst complex component Sec3 PIP2-binding N-terminal domain-containing protein</fullName>
    </recommendedName>
</protein>
<dbReference type="SMART" id="SM01313">
    <property type="entry name" value="Sec3-PIP2_bind"/>
    <property type="match status" value="1"/>
</dbReference>
<dbReference type="Pfam" id="PF20654">
    <property type="entry name" value="Sec3_C-term"/>
    <property type="match status" value="1"/>
</dbReference>
<dbReference type="Gene3D" id="2.30.29.90">
    <property type="match status" value="1"/>
</dbReference>
<dbReference type="InterPro" id="IPR048628">
    <property type="entry name" value="Sec3_C"/>
</dbReference>
<dbReference type="GO" id="GO:0000145">
    <property type="term" value="C:exocyst"/>
    <property type="evidence" value="ECO:0007669"/>
    <property type="project" value="InterPro"/>
</dbReference>
<sequence length="1378" mass="156879">MYPRGVHPNNPPGLGPAARPGQRPPQGMAPRGAPIPQPGYPRPMGVPGGPPQPIPPNARMPRHNPGPPQGGPNGPPPPLQDHMRQRRSVSDKLISDCYSQYTISKSGKRVPEISYQTHLAITEFSAFPSQPPPENLPPSKLGSVKPRVIVMCVKQSGRVLLQKGKFNDAKKIYQIGRTWDLDELKSISRAGANGIILSLNKDYFWRVEENMERIWKFVRTLANAYGGFTGRYPELHGFTLQELQLPPTPVHKPLVNSPTPNAVPGNQDIVLNEPVPDPALLKSKSLKRKNLPNPVLPAEPKPAKNAADYYPGFDFTSNGQLPLKPMNVILLDRSGTTTADTSTAPSAVHTSMYSTDREATTPALQSHPYKQRSPYSTREDDTKSNTEDTDPHSFVFTNSPQKQNYSPERLHQYAKESGETSPLRKFKPNVSTSAPGQRNVSEGLENSAALANRLENRLGNPNNSDDLIREFGESLPKPPKPTTMSPDFGIEEITDESDGEKTPIVGYKRRGTQPNIESEINAKGLGINTTQGIIGESTNIEDRTDMIDSSIQEIEDLLDSQLSFGGSESVDNSFQFKQSEIDLNDTLMEGSDDLNETEELFVNRQRSVKPSNLSQTVPTDPGHSMEEDESMFTQNETAQIESELKIRKKEALVPVEKDSELEEILEEVNWSILDTSDSLVKKLSKELNNVKQKNVKELIGLDFSKNEASNDMIVSIGEIENFTQIFKKMEVDFKFLASDINQIENDSQGLQVKSINKKILFKDLKGILDKVSINQDDLRAIEDFKDFERLNKLESLEKRLLKLYDALGTIRNDEDNDLSSMRALIQYRATYEKVATRFIKHFNNFSCIQFKTIVGQLSENLTVFRPSALLRELNNLLIYSSITYFVKDVDLVNFQQLNDYFSQQLEEFLENLIRNKIKGITFTTAAPIQSDPSTPVELKKSRTLRLSRKISKLGHSGSNDDTEQIQQHLDNLKKYKTQNSNEIEDPKVIMEIIEETKDLIVNVQFFVAAYFHYDKSNTLDFNEFVQAHPYRERREFLDEMPSTQIERLSKDQTFSTNELIAHMTSIFGNFINVILKKINPVELNLPIILIYLETAFNEYTNVPNLEYLTFNFLKKMIDKFRNGWNKFIRSQIENINNSMVMAKGGILPAIKNVNQLLLIIESSLENNHNLADTLVRSMLDSSYADIAASLVDLFTKDDPLLKNHEFDDKEREYRNINILQNIYYILQQLEAFSTVNLKVFKLRLQEIFDKVEKTYFQRILTKSIGKLIEFITNYEALEKMNNGKPKKYNKKFIKSLLSGYNHKDLTLKVEDIEKKLEKHFIIGKDMFEKDLLDRLWKDTEEEFVDYFKRLERILRSGFEDVDGGVSSMEVRQIFRSVH</sequence>
<keyword evidence="8" id="KW-1185">Reference proteome</keyword>
<dbReference type="PANTHER" id="PTHR16092:SF14">
    <property type="entry name" value="EXOCYST COMPLEX COMPONENT 1 ISOFORM X1"/>
    <property type="match status" value="1"/>
</dbReference>
<dbReference type="PANTHER" id="PTHR16092">
    <property type="entry name" value="SEC3/SYNTAXIN-RELATED"/>
    <property type="match status" value="1"/>
</dbReference>
<comment type="similarity">
    <text evidence="1">Belongs to the SEC3 family.</text>
</comment>
<feature type="compositionally biased region" description="Pro residues" evidence="5">
    <location>
        <begin position="48"/>
        <end position="79"/>
    </location>
</feature>
<feature type="region of interest" description="Disordered" evidence="5">
    <location>
        <begin position="336"/>
        <end position="442"/>
    </location>
</feature>
<feature type="compositionally biased region" description="Basic and acidic residues" evidence="5">
    <location>
        <begin position="408"/>
        <end position="418"/>
    </location>
</feature>
<dbReference type="OrthoDB" id="27109at2759"/>
<dbReference type="Proteomes" id="UP000094285">
    <property type="component" value="Unassembled WGS sequence"/>
</dbReference>
<feature type="compositionally biased region" description="Polar residues" evidence="5">
    <location>
        <begin position="395"/>
        <end position="406"/>
    </location>
</feature>
<feature type="region of interest" description="Disordered" evidence="5">
    <location>
        <begin position="1"/>
        <end position="89"/>
    </location>
</feature>
<feature type="domain" description="Exocyst complex component Sec3 PIP2-binding N-terminal" evidence="6">
    <location>
        <begin position="142"/>
        <end position="228"/>
    </location>
</feature>
<accession>A0A1E4SBX4</accession>
<dbReference type="Pfam" id="PF09763">
    <property type="entry name" value="Sec3_CC"/>
    <property type="match status" value="1"/>
</dbReference>
<dbReference type="Pfam" id="PF15277">
    <property type="entry name" value="Sec3-PIP2_bind"/>
    <property type="match status" value="1"/>
</dbReference>
<feature type="compositionally biased region" description="Basic and acidic residues" evidence="5">
    <location>
        <begin position="377"/>
        <end position="391"/>
    </location>
</feature>
<dbReference type="EMBL" id="KV453916">
    <property type="protein sequence ID" value="ODV77003.1"/>
    <property type="molecule type" value="Genomic_DNA"/>
</dbReference>
<evidence type="ECO:0000256" key="2">
    <source>
        <dbReference type="ARBA" id="ARBA00022448"/>
    </source>
</evidence>
<name>A0A1E4SBX4_9ASCO</name>
<feature type="compositionally biased region" description="Low complexity" evidence="5">
    <location>
        <begin position="336"/>
        <end position="347"/>
    </location>
</feature>
<dbReference type="GO" id="GO:0005546">
    <property type="term" value="F:phosphatidylinositol-4,5-bisphosphate binding"/>
    <property type="evidence" value="ECO:0007669"/>
    <property type="project" value="TreeGrafter"/>
</dbReference>
<dbReference type="InterPro" id="IPR019160">
    <property type="entry name" value="Sec3_CC"/>
</dbReference>
<evidence type="ECO:0000256" key="3">
    <source>
        <dbReference type="ARBA" id="ARBA00022483"/>
    </source>
</evidence>
<organism evidence="7 8">
    <name type="scientific">Suhomyces tanzawaensis NRRL Y-17324</name>
    <dbReference type="NCBI Taxonomy" id="984487"/>
    <lineage>
        <taxon>Eukaryota</taxon>
        <taxon>Fungi</taxon>
        <taxon>Dikarya</taxon>
        <taxon>Ascomycota</taxon>
        <taxon>Saccharomycotina</taxon>
        <taxon>Pichiomycetes</taxon>
        <taxon>Debaryomycetaceae</taxon>
        <taxon>Suhomyces</taxon>
    </lineage>
</organism>
<dbReference type="STRING" id="984487.A0A1E4SBX4"/>
<dbReference type="RefSeq" id="XP_020062125.1">
    <property type="nucleotide sequence ID" value="XM_020208103.1"/>
</dbReference>
<dbReference type="GeneID" id="30982240"/>
<gene>
    <name evidence="7" type="ORF">CANTADRAFT_27420</name>
</gene>
<feature type="region of interest" description="Disordered" evidence="5">
    <location>
        <begin position="283"/>
        <end position="303"/>
    </location>
</feature>
<dbReference type="InterPro" id="IPR028258">
    <property type="entry name" value="Sec3-PIP2_bind"/>
</dbReference>